<dbReference type="InterPro" id="IPR011053">
    <property type="entry name" value="Single_hybrid_motif"/>
</dbReference>
<feature type="domain" description="Lipoyl-binding" evidence="5">
    <location>
        <begin position="25"/>
        <end position="107"/>
    </location>
</feature>
<dbReference type="GO" id="GO:0005960">
    <property type="term" value="C:glycine cleavage complex"/>
    <property type="evidence" value="ECO:0007669"/>
    <property type="project" value="InterPro"/>
</dbReference>
<evidence type="ECO:0000259" key="5">
    <source>
        <dbReference type="PROSITE" id="PS50968"/>
    </source>
</evidence>
<evidence type="ECO:0000256" key="4">
    <source>
        <dbReference type="PIRSR" id="PIRSR617453-50"/>
    </source>
</evidence>
<dbReference type="EMBL" id="CP036349">
    <property type="protein sequence ID" value="QDV75526.1"/>
    <property type="molecule type" value="Genomic_DNA"/>
</dbReference>
<dbReference type="PROSITE" id="PS00189">
    <property type="entry name" value="LIPOYL"/>
    <property type="match status" value="1"/>
</dbReference>
<dbReference type="GO" id="GO:0019464">
    <property type="term" value="P:glycine decarboxylation via glycine cleavage system"/>
    <property type="evidence" value="ECO:0007669"/>
    <property type="project" value="UniProtKB-UniRule"/>
</dbReference>
<protein>
    <recommendedName>
        <fullName evidence="3">Glycine cleavage system H protein</fullName>
    </recommendedName>
</protein>
<dbReference type="SUPFAM" id="SSF51230">
    <property type="entry name" value="Single hybrid motif"/>
    <property type="match status" value="1"/>
</dbReference>
<dbReference type="InterPro" id="IPR017453">
    <property type="entry name" value="GCV_H_sub"/>
</dbReference>
<reference evidence="6 7" key="1">
    <citation type="submission" date="2019-02" db="EMBL/GenBank/DDBJ databases">
        <title>Deep-cultivation of Planctomycetes and their phenomic and genomic characterization uncovers novel biology.</title>
        <authorList>
            <person name="Wiegand S."/>
            <person name="Jogler M."/>
            <person name="Boedeker C."/>
            <person name="Pinto D."/>
            <person name="Vollmers J."/>
            <person name="Rivas-Marin E."/>
            <person name="Kohn T."/>
            <person name="Peeters S.H."/>
            <person name="Heuer A."/>
            <person name="Rast P."/>
            <person name="Oberbeckmann S."/>
            <person name="Bunk B."/>
            <person name="Jeske O."/>
            <person name="Meyerdierks A."/>
            <person name="Storesund J.E."/>
            <person name="Kallscheuer N."/>
            <person name="Luecker S."/>
            <person name="Lage O.M."/>
            <person name="Pohl T."/>
            <person name="Merkel B.J."/>
            <person name="Hornburger P."/>
            <person name="Mueller R.-W."/>
            <person name="Bruemmer F."/>
            <person name="Labrenz M."/>
            <person name="Spormann A.M."/>
            <person name="Op den Camp H."/>
            <person name="Overmann J."/>
            <person name="Amann R."/>
            <person name="Jetten M.S.M."/>
            <person name="Mascher T."/>
            <person name="Medema M.H."/>
            <person name="Devos D.P."/>
            <person name="Kaster A.-K."/>
            <person name="Ovreas L."/>
            <person name="Rohde M."/>
            <person name="Galperin M.Y."/>
            <person name="Jogler C."/>
        </authorList>
    </citation>
    <scope>NUCLEOTIDE SEQUENCE [LARGE SCALE GENOMIC DNA]</scope>
    <source>
        <strain evidence="6 7">Spa11</strain>
    </source>
</reference>
<gene>
    <name evidence="3 6" type="primary">gcvH</name>
    <name evidence="6" type="ORF">Spa11_37440</name>
</gene>
<dbReference type="InterPro" id="IPR033753">
    <property type="entry name" value="GCV_H/Fam206"/>
</dbReference>
<proteinExistence type="inferred from homology"/>
<dbReference type="Proteomes" id="UP000316426">
    <property type="component" value="Chromosome"/>
</dbReference>
<evidence type="ECO:0000313" key="7">
    <source>
        <dbReference type="Proteomes" id="UP000316426"/>
    </source>
</evidence>
<feature type="modified residue" description="N6-lipoyllysine" evidence="3 4">
    <location>
        <position position="66"/>
    </location>
</feature>
<comment type="cofactor">
    <cofactor evidence="3">
        <name>(R)-lipoate</name>
        <dbReference type="ChEBI" id="CHEBI:83088"/>
    </cofactor>
    <text evidence="3">Binds 1 lipoyl cofactor covalently.</text>
</comment>
<evidence type="ECO:0000256" key="3">
    <source>
        <dbReference type="HAMAP-Rule" id="MF_00272"/>
    </source>
</evidence>
<comment type="function">
    <text evidence="3">The glycine cleavage system catalyzes the degradation of glycine. The H protein shuttles the methylamine group of glycine from the P protein to the T protein.</text>
</comment>
<organism evidence="6 7">
    <name type="scientific">Botrimarina mediterranea</name>
    <dbReference type="NCBI Taxonomy" id="2528022"/>
    <lineage>
        <taxon>Bacteria</taxon>
        <taxon>Pseudomonadati</taxon>
        <taxon>Planctomycetota</taxon>
        <taxon>Planctomycetia</taxon>
        <taxon>Pirellulales</taxon>
        <taxon>Lacipirellulaceae</taxon>
        <taxon>Botrimarina</taxon>
    </lineage>
</organism>
<dbReference type="RefSeq" id="WP_145114894.1">
    <property type="nucleotide sequence ID" value="NZ_CP036349.1"/>
</dbReference>
<dbReference type="InterPro" id="IPR000089">
    <property type="entry name" value="Biotin_lipoyl"/>
</dbReference>
<dbReference type="PANTHER" id="PTHR11715:SF3">
    <property type="entry name" value="GLYCINE CLEAVAGE SYSTEM H PROTEIN-RELATED"/>
    <property type="match status" value="1"/>
</dbReference>
<dbReference type="InterPro" id="IPR003016">
    <property type="entry name" value="2-oxoA_DH_lipoyl-BS"/>
</dbReference>
<keyword evidence="2 3" id="KW-0450">Lipoyl</keyword>
<evidence type="ECO:0000256" key="1">
    <source>
        <dbReference type="ARBA" id="ARBA00009249"/>
    </source>
</evidence>
<sequence>MNPESLLFAKTHEWVAVAETGGEKVATIGISKHAVEALTDLVFIELPKVGRSVDAEESFCEVESVKAVSDVYSPVTGEVVEVNEPLADQLEVLSDDPYGKGWIAKVKITDETSLAGLMDYEAYEKMCAEEA</sequence>
<dbReference type="AlphaFoldDB" id="A0A518KCK2"/>
<dbReference type="InterPro" id="IPR002930">
    <property type="entry name" value="GCV_H"/>
</dbReference>
<dbReference type="PANTHER" id="PTHR11715">
    <property type="entry name" value="GLYCINE CLEAVAGE SYSTEM H PROTEIN"/>
    <property type="match status" value="1"/>
</dbReference>
<dbReference type="NCBIfam" id="TIGR00527">
    <property type="entry name" value="gcvH"/>
    <property type="match status" value="1"/>
</dbReference>
<name>A0A518KCK2_9BACT</name>
<dbReference type="Gene3D" id="2.40.50.100">
    <property type="match status" value="1"/>
</dbReference>
<dbReference type="HAMAP" id="MF_00272">
    <property type="entry name" value="GcvH"/>
    <property type="match status" value="1"/>
</dbReference>
<dbReference type="Pfam" id="PF01597">
    <property type="entry name" value="GCV_H"/>
    <property type="match status" value="1"/>
</dbReference>
<dbReference type="PROSITE" id="PS50968">
    <property type="entry name" value="BIOTINYL_LIPOYL"/>
    <property type="match status" value="1"/>
</dbReference>
<comment type="similarity">
    <text evidence="1 3">Belongs to the GcvH family.</text>
</comment>
<dbReference type="GO" id="GO:0009249">
    <property type="term" value="P:protein lipoylation"/>
    <property type="evidence" value="ECO:0007669"/>
    <property type="project" value="TreeGrafter"/>
</dbReference>
<accession>A0A518KCK2</accession>
<evidence type="ECO:0000313" key="6">
    <source>
        <dbReference type="EMBL" id="QDV75526.1"/>
    </source>
</evidence>
<dbReference type="CDD" id="cd06848">
    <property type="entry name" value="GCS_H"/>
    <property type="match status" value="1"/>
</dbReference>
<evidence type="ECO:0000256" key="2">
    <source>
        <dbReference type="ARBA" id="ARBA00022823"/>
    </source>
</evidence>
<comment type="subunit">
    <text evidence="3">The glycine cleavage system is composed of four proteins: P, T, L and H.</text>
</comment>
<dbReference type="KEGG" id="bmei:Spa11_37440"/>
<dbReference type="NCBIfam" id="NF002270">
    <property type="entry name" value="PRK01202.1"/>
    <property type="match status" value="1"/>
</dbReference>
<dbReference type="GO" id="GO:0005829">
    <property type="term" value="C:cytosol"/>
    <property type="evidence" value="ECO:0007669"/>
    <property type="project" value="TreeGrafter"/>
</dbReference>
<keyword evidence="7" id="KW-1185">Reference proteome</keyword>